<dbReference type="Pfam" id="PF01641">
    <property type="entry name" value="SelR"/>
    <property type="match status" value="1"/>
</dbReference>
<dbReference type="PROSITE" id="PS51790">
    <property type="entry name" value="MSRB"/>
    <property type="match status" value="1"/>
</dbReference>
<dbReference type="PANTHER" id="PTHR10173:SF57">
    <property type="entry name" value="PEPTIDE-METHIONINE (R)-S-OXIDE REDUCTASE"/>
    <property type="match status" value="1"/>
</dbReference>
<gene>
    <name evidence="5" type="ORF">KUTeg_000884</name>
</gene>
<dbReference type="EMBL" id="JARBDR010000028">
    <property type="protein sequence ID" value="KAJ8321563.1"/>
    <property type="molecule type" value="Genomic_DNA"/>
</dbReference>
<accession>A0ABQ9FWE3</accession>
<comment type="cofactor">
    <cofactor evidence="3">
        <name>Zn(2+)</name>
        <dbReference type="ChEBI" id="CHEBI:29105"/>
    </cofactor>
    <text evidence="3">Binds 1 zinc ion per subunit.</text>
</comment>
<comment type="similarity">
    <text evidence="1 3">Belongs to the MsrB Met sulfoxide reductase family.</text>
</comment>
<comment type="function">
    <text evidence="3">Methionine-sulfoxide reductase that specifically reduces methionine (R)-sulfoxide back to methionine. While in many cases methionine oxidation is the result of random oxidation following oxidative stress, methionine oxidation is also a post-translational modification that takes place on specific residues.</text>
</comment>
<evidence type="ECO:0000313" key="5">
    <source>
        <dbReference type="EMBL" id="KAJ8321563.1"/>
    </source>
</evidence>
<evidence type="ECO:0000256" key="1">
    <source>
        <dbReference type="ARBA" id="ARBA00007174"/>
    </source>
</evidence>
<dbReference type="InterPro" id="IPR011057">
    <property type="entry name" value="Mss4-like_sf"/>
</dbReference>
<reference evidence="5 6" key="1">
    <citation type="submission" date="2022-12" db="EMBL/GenBank/DDBJ databases">
        <title>Chromosome-level genome of Tegillarca granosa.</title>
        <authorList>
            <person name="Kim J."/>
        </authorList>
    </citation>
    <scope>NUCLEOTIDE SEQUENCE [LARGE SCALE GENOMIC DNA]</scope>
    <source>
        <strain evidence="5">Teg-2019</strain>
        <tissue evidence="5">Adductor muscle</tissue>
    </source>
</reference>
<evidence type="ECO:0000256" key="2">
    <source>
        <dbReference type="ARBA" id="ARBA00023002"/>
    </source>
</evidence>
<dbReference type="Proteomes" id="UP001217089">
    <property type="component" value="Unassembled WGS sequence"/>
</dbReference>
<evidence type="ECO:0000259" key="4">
    <source>
        <dbReference type="PROSITE" id="PS51790"/>
    </source>
</evidence>
<dbReference type="Gene3D" id="2.170.150.20">
    <property type="entry name" value="Peptide methionine sulfoxide reductase"/>
    <property type="match status" value="1"/>
</dbReference>
<dbReference type="PANTHER" id="PTHR10173">
    <property type="entry name" value="METHIONINE SULFOXIDE REDUCTASE"/>
    <property type="match status" value="1"/>
</dbReference>
<dbReference type="InterPro" id="IPR002579">
    <property type="entry name" value="Met_Sox_Rdtase_MsrB_dom"/>
</dbReference>
<dbReference type="EC" id="1.8.4.12" evidence="3"/>
<protein>
    <recommendedName>
        <fullName evidence="3">Peptide-methionine (R)-S-oxide reductase</fullName>
        <ecNumber evidence="3">1.8.4.12</ecNumber>
    </recommendedName>
</protein>
<sequence length="151" mass="17111">MNVLGFGRTPKQTTGGSNSKVEKLILSEAEWKQRLSADEYYILREQGTERAFTSPLNDEKRSGKYLCRGCDHELFTSEMKFDSGTGWPSFFTTLEDAFETSTDYKLVYPRTEYHCAKCGGHHGHVFKDGPPPTGERWCNNGIALKFVPENT</sequence>
<dbReference type="NCBIfam" id="TIGR00357">
    <property type="entry name" value="peptide-methionine (R)-S-oxide reductase MsrB"/>
    <property type="match status" value="1"/>
</dbReference>
<evidence type="ECO:0000256" key="3">
    <source>
        <dbReference type="RuleBase" id="RU365044"/>
    </source>
</evidence>
<evidence type="ECO:0000313" key="6">
    <source>
        <dbReference type="Proteomes" id="UP001217089"/>
    </source>
</evidence>
<dbReference type="SUPFAM" id="SSF51316">
    <property type="entry name" value="Mss4-like"/>
    <property type="match status" value="1"/>
</dbReference>
<dbReference type="InterPro" id="IPR028427">
    <property type="entry name" value="Met_Sox_Rdtase_MsrB"/>
</dbReference>
<name>A0ABQ9FWE3_TEGGR</name>
<organism evidence="5 6">
    <name type="scientific">Tegillarca granosa</name>
    <name type="common">Malaysian cockle</name>
    <name type="synonym">Anadara granosa</name>
    <dbReference type="NCBI Taxonomy" id="220873"/>
    <lineage>
        <taxon>Eukaryota</taxon>
        <taxon>Metazoa</taxon>
        <taxon>Spiralia</taxon>
        <taxon>Lophotrochozoa</taxon>
        <taxon>Mollusca</taxon>
        <taxon>Bivalvia</taxon>
        <taxon>Autobranchia</taxon>
        <taxon>Pteriomorphia</taxon>
        <taxon>Arcoida</taxon>
        <taxon>Arcoidea</taxon>
        <taxon>Arcidae</taxon>
        <taxon>Tegillarca</taxon>
    </lineage>
</organism>
<comment type="catalytic activity">
    <reaction evidence="3">
        <text>L-methionyl-[protein] + [thioredoxin]-disulfide + H2O = L-methionyl-(R)-S-oxide-[protein] + [thioredoxin]-dithiol</text>
        <dbReference type="Rhea" id="RHEA:24164"/>
        <dbReference type="Rhea" id="RHEA-COMP:10698"/>
        <dbReference type="Rhea" id="RHEA-COMP:10700"/>
        <dbReference type="Rhea" id="RHEA-COMP:12313"/>
        <dbReference type="Rhea" id="RHEA-COMP:12314"/>
        <dbReference type="ChEBI" id="CHEBI:15377"/>
        <dbReference type="ChEBI" id="CHEBI:16044"/>
        <dbReference type="ChEBI" id="CHEBI:29950"/>
        <dbReference type="ChEBI" id="CHEBI:45764"/>
        <dbReference type="ChEBI" id="CHEBI:50058"/>
        <dbReference type="EC" id="1.8.4.12"/>
    </reaction>
</comment>
<comment type="caution">
    <text evidence="5">The sequence shown here is derived from an EMBL/GenBank/DDBJ whole genome shotgun (WGS) entry which is preliminary data.</text>
</comment>
<feature type="domain" description="MsrB" evidence="4">
    <location>
        <begin position="28"/>
        <end position="149"/>
    </location>
</feature>
<keyword evidence="3" id="KW-0862">Zinc</keyword>
<keyword evidence="6" id="KW-1185">Reference proteome</keyword>
<keyword evidence="3" id="KW-0479">Metal-binding</keyword>
<proteinExistence type="inferred from homology"/>
<keyword evidence="2 3" id="KW-0560">Oxidoreductase</keyword>